<comment type="caution">
    <text evidence="1">The sequence shown here is derived from an EMBL/GenBank/DDBJ whole genome shotgun (WGS) entry which is preliminary data.</text>
</comment>
<proteinExistence type="predicted"/>
<sequence length="131" mass="14536">MSLATPIFMATPIKLANKNVSSTRALFTEIINITPCKYAAAKGHGVRIGGGGKVDKMINEVMKRRYLCHHAGKASSKQTTRSNVTSCRVECPWKVNIWVKEKKGYLEVTTFNDHHVGYECHPSASKFVPTL</sequence>
<accession>A0A2N0NPF2</accession>
<protein>
    <recommendedName>
        <fullName evidence="3">FAR1 domain-containing protein</fullName>
    </recommendedName>
</protein>
<gene>
    <name evidence="1" type="ORF">RhiirA5_434807</name>
</gene>
<reference evidence="1 2" key="1">
    <citation type="submission" date="2016-04" db="EMBL/GenBank/DDBJ databases">
        <title>Genome analyses suggest a sexual origin of heterokaryosis in a supposedly ancient asexual fungus.</title>
        <authorList>
            <person name="Ropars J."/>
            <person name="Sedzielewska K."/>
            <person name="Noel J."/>
            <person name="Charron P."/>
            <person name="Farinelli L."/>
            <person name="Marton T."/>
            <person name="Kruger M."/>
            <person name="Pelin A."/>
            <person name="Brachmann A."/>
            <person name="Corradi N."/>
        </authorList>
    </citation>
    <scope>NUCLEOTIDE SEQUENCE [LARGE SCALE GENOMIC DNA]</scope>
    <source>
        <strain evidence="1 2">A5</strain>
    </source>
</reference>
<reference evidence="1 2" key="2">
    <citation type="submission" date="2017-09" db="EMBL/GenBank/DDBJ databases">
        <title>Extensive intraspecific genome diversity in a model arbuscular mycorrhizal fungus.</title>
        <authorList>
            <person name="Chen E.C."/>
            <person name="Morin E."/>
            <person name="Beaudet D."/>
            <person name="Noel J."/>
            <person name="Ndikumana S."/>
            <person name="Charron P."/>
            <person name="St-Onge C."/>
            <person name="Giorgi J."/>
            <person name="Grigoriev I.V."/>
            <person name="Roux C."/>
            <person name="Martin F.M."/>
            <person name="Corradi N."/>
        </authorList>
    </citation>
    <scope>NUCLEOTIDE SEQUENCE [LARGE SCALE GENOMIC DNA]</scope>
    <source>
        <strain evidence="1 2">A5</strain>
    </source>
</reference>
<dbReference type="AlphaFoldDB" id="A0A2N0NPF2"/>
<evidence type="ECO:0008006" key="3">
    <source>
        <dbReference type="Google" id="ProtNLM"/>
    </source>
</evidence>
<dbReference type="VEuPathDB" id="FungiDB:FUN_010548"/>
<name>A0A2N0NPF2_9GLOM</name>
<evidence type="ECO:0000313" key="2">
    <source>
        <dbReference type="Proteomes" id="UP000232722"/>
    </source>
</evidence>
<dbReference type="EMBL" id="LLXJ01003881">
    <property type="protein sequence ID" value="PKB96455.1"/>
    <property type="molecule type" value="Genomic_DNA"/>
</dbReference>
<dbReference type="Proteomes" id="UP000232722">
    <property type="component" value="Unassembled WGS sequence"/>
</dbReference>
<dbReference type="VEuPathDB" id="FungiDB:RhiirA1_485050"/>
<organism evidence="1 2">
    <name type="scientific">Rhizophagus irregularis</name>
    <dbReference type="NCBI Taxonomy" id="588596"/>
    <lineage>
        <taxon>Eukaryota</taxon>
        <taxon>Fungi</taxon>
        <taxon>Fungi incertae sedis</taxon>
        <taxon>Mucoromycota</taxon>
        <taxon>Glomeromycotina</taxon>
        <taxon>Glomeromycetes</taxon>
        <taxon>Glomerales</taxon>
        <taxon>Glomeraceae</taxon>
        <taxon>Rhizophagus</taxon>
    </lineage>
</organism>
<evidence type="ECO:0000313" key="1">
    <source>
        <dbReference type="EMBL" id="PKB96455.1"/>
    </source>
</evidence>